<keyword evidence="5" id="KW-0496">Mitochondrion</keyword>
<dbReference type="AlphaFoldDB" id="A0AAN7U596"/>
<dbReference type="InterPro" id="IPR011249">
    <property type="entry name" value="Metalloenz_LuxS/M16"/>
</dbReference>
<keyword evidence="4" id="KW-0809">Transit peptide</keyword>
<accession>A0AAN7U596</accession>
<evidence type="ECO:0000256" key="3">
    <source>
        <dbReference type="ARBA" id="ARBA00007261"/>
    </source>
</evidence>
<comment type="function">
    <text evidence="1">Substrate recognition and binding subunit of the essential mitochondrial processing protease (MPP), which cleaves the mitochondrial sequence off newly imported precursors proteins.</text>
</comment>
<evidence type="ECO:0000259" key="7">
    <source>
        <dbReference type="Pfam" id="PF05193"/>
    </source>
</evidence>
<dbReference type="GO" id="GO:0016020">
    <property type="term" value="C:membrane"/>
    <property type="evidence" value="ECO:0007669"/>
    <property type="project" value="UniProtKB-ARBA"/>
</dbReference>
<dbReference type="GO" id="GO:0046872">
    <property type="term" value="F:metal ion binding"/>
    <property type="evidence" value="ECO:0007669"/>
    <property type="project" value="InterPro"/>
</dbReference>
<dbReference type="PANTHER" id="PTHR11851:SF49">
    <property type="entry name" value="MITOCHONDRIAL-PROCESSING PEPTIDASE SUBUNIT ALPHA"/>
    <property type="match status" value="1"/>
</dbReference>
<evidence type="ECO:0000313" key="9">
    <source>
        <dbReference type="Proteomes" id="UP001344447"/>
    </source>
</evidence>
<organism evidence="8 9">
    <name type="scientific">Dictyostelium firmibasis</name>
    <dbReference type="NCBI Taxonomy" id="79012"/>
    <lineage>
        <taxon>Eukaryota</taxon>
        <taxon>Amoebozoa</taxon>
        <taxon>Evosea</taxon>
        <taxon>Eumycetozoa</taxon>
        <taxon>Dictyostelia</taxon>
        <taxon>Dictyosteliales</taxon>
        <taxon>Dictyosteliaceae</taxon>
        <taxon>Dictyostelium</taxon>
    </lineage>
</organism>
<keyword evidence="9" id="KW-1185">Reference proteome</keyword>
<dbReference type="InterPro" id="IPR050361">
    <property type="entry name" value="MPP/UQCRC_Complex"/>
</dbReference>
<evidence type="ECO:0000259" key="6">
    <source>
        <dbReference type="Pfam" id="PF00675"/>
    </source>
</evidence>
<dbReference type="PANTHER" id="PTHR11851">
    <property type="entry name" value="METALLOPROTEASE"/>
    <property type="match status" value="1"/>
</dbReference>
<proteinExistence type="inferred from homology"/>
<dbReference type="GO" id="GO:0045335">
    <property type="term" value="C:phagocytic vesicle"/>
    <property type="evidence" value="ECO:0007669"/>
    <property type="project" value="TreeGrafter"/>
</dbReference>
<dbReference type="InterPro" id="IPR007863">
    <property type="entry name" value="Peptidase_M16_C"/>
</dbReference>
<dbReference type="EMBL" id="JAVFKY010000003">
    <property type="protein sequence ID" value="KAK5579883.1"/>
    <property type="molecule type" value="Genomic_DNA"/>
</dbReference>
<protein>
    <submittedName>
        <fullName evidence="8">Uncharacterized protein</fullName>
    </submittedName>
</protein>
<feature type="domain" description="Peptidase M16 C-terminal" evidence="7">
    <location>
        <begin position="185"/>
        <end position="362"/>
    </location>
</feature>
<gene>
    <name evidence="8" type="ORF">RB653_009571</name>
</gene>
<dbReference type="GO" id="GO:0005739">
    <property type="term" value="C:mitochondrion"/>
    <property type="evidence" value="ECO:0007669"/>
    <property type="project" value="UniProtKB-SubCell"/>
</dbReference>
<dbReference type="Pfam" id="PF00675">
    <property type="entry name" value="Peptidase_M16"/>
    <property type="match status" value="1"/>
</dbReference>
<evidence type="ECO:0000313" key="8">
    <source>
        <dbReference type="EMBL" id="KAK5579883.1"/>
    </source>
</evidence>
<dbReference type="InterPro" id="IPR011765">
    <property type="entry name" value="Pept_M16_N"/>
</dbReference>
<comment type="caution">
    <text evidence="8">The sequence shown here is derived from an EMBL/GenBank/DDBJ whole genome shotgun (WGS) entry which is preliminary data.</text>
</comment>
<reference evidence="8 9" key="1">
    <citation type="submission" date="2023-11" db="EMBL/GenBank/DDBJ databases">
        <title>Dfirmibasis_genome.</title>
        <authorList>
            <person name="Edelbroek B."/>
            <person name="Kjellin J."/>
            <person name="Jerlstrom-Hultqvist J."/>
            <person name="Soderbom F."/>
        </authorList>
    </citation>
    <scope>NUCLEOTIDE SEQUENCE [LARGE SCALE GENOMIC DNA]</scope>
    <source>
        <strain evidence="8 9">TNS-C-14</strain>
    </source>
</reference>
<evidence type="ECO:0000256" key="4">
    <source>
        <dbReference type="ARBA" id="ARBA00022946"/>
    </source>
</evidence>
<dbReference type="GO" id="GO:0006627">
    <property type="term" value="P:protein processing involved in protein targeting to mitochondrion"/>
    <property type="evidence" value="ECO:0007669"/>
    <property type="project" value="TreeGrafter"/>
</dbReference>
<dbReference type="FunFam" id="3.30.830.10:FF:000021">
    <property type="entry name" value="Cytochrome b-c1 complex subunit 2"/>
    <property type="match status" value="1"/>
</dbReference>
<comment type="subcellular location">
    <subcellularLocation>
        <location evidence="2">Mitochondrion</location>
    </subcellularLocation>
</comment>
<evidence type="ECO:0000256" key="2">
    <source>
        <dbReference type="ARBA" id="ARBA00004173"/>
    </source>
</evidence>
<dbReference type="SUPFAM" id="SSF63411">
    <property type="entry name" value="LuxS/MPP-like metallohydrolase"/>
    <property type="match status" value="2"/>
</dbReference>
<dbReference type="FunFam" id="3.30.830.10:FF:000039">
    <property type="entry name" value="Ubiquinol-cytochrome c reductase core subunit 2"/>
    <property type="match status" value="1"/>
</dbReference>
<feature type="domain" description="Peptidase M16 N-terminal" evidence="6">
    <location>
        <begin position="42"/>
        <end position="179"/>
    </location>
</feature>
<dbReference type="Proteomes" id="UP001344447">
    <property type="component" value="Unassembled WGS sequence"/>
</dbReference>
<name>A0AAN7U596_9MYCE</name>
<dbReference type="Gene3D" id="3.30.830.10">
    <property type="entry name" value="Metalloenzyme, LuxS/M16 peptidase-like"/>
    <property type="match status" value="2"/>
</dbReference>
<evidence type="ECO:0000256" key="1">
    <source>
        <dbReference type="ARBA" id="ARBA00002123"/>
    </source>
</evidence>
<comment type="similarity">
    <text evidence="3">Belongs to the peptidase M16 family.</text>
</comment>
<dbReference type="Pfam" id="PF05193">
    <property type="entry name" value="Peptidase_M16_C"/>
    <property type="match status" value="1"/>
</dbReference>
<evidence type="ECO:0000256" key="5">
    <source>
        <dbReference type="ARBA" id="ARBA00023128"/>
    </source>
</evidence>
<sequence>MIGRFIARNYTTSVFQETKRVVESTILPSGLKVVSLVGGYTGPAVSLGLYIKTGSRNETQETAGLNQVLKGLAFESNTNKLGLEVQREIESSGSTAFVQASRDNLLISTQTLPNYSLQMLKNLANITKPTLPFHEVRDVTELVNQESDAYNHDLYSSIFESVHQTAFRGKTLGRPLVAPICNLGNITHESVINWVNATYKPSNMILVGVGLSHNELIEEAEKVSFGNDSSSVSNSTETAQYIGGESLKYSTGNTQVVVAFEGTAQSNVKDVAAFSVLQSILGNGSPKVAPGHGRTSRLFSLTKNNSNIVKSEAFNLTYGDSGLFGVVAEVEGATVGKTVSLITSEIVAASKTAGQELERAKAIAKSNILEQAEHRSCALEFIGKQALHADTVLTPSEFAEEISKVTSEDIKRVAKKMTSKKPTLVVVGDVSDAPTIESVQSQLKL</sequence>